<protein>
    <submittedName>
        <fullName evidence="2">Hypothetical_protein</fullName>
    </submittedName>
</protein>
<accession>A0AA86R1J9</accession>
<name>A0AA86R1J9_9EUKA</name>
<keyword evidence="3" id="KW-1185">Reference proteome</keyword>
<comment type="caution">
    <text evidence="1">The sequence shown here is derived from an EMBL/GenBank/DDBJ whole genome shotgun (WGS) entry which is preliminary data.</text>
</comment>
<reference evidence="1" key="1">
    <citation type="submission" date="2023-06" db="EMBL/GenBank/DDBJ databases">
        <authorList>
            <person name="Kurt Z."/>
        </authorList>
    </citation>
    <scope>NUCLEOTIDE SEQUENCE</scope>
</reference>
<evidence type="ECO:0000313" key="3">
    <source>
        <dbReference type="Proteomes" id="UP001642409"/>
    </source>
</evidence>
<reference evidence="2 3" key="2">
    <citation type="submission" date="2024-07" db="EMBL/GenBank/DDBJ databases">
        <authorList>
            <person name="Akdeniz Z."/>
        </authorList>
    </citation>
    <scope>NUCLEOTIDE SEQUENCE [LARGE SCALE GENOMIC DNA]</scope>
</reference>
<dbReference type="EMBL" id="CAXDID020000418">
    <property type="protein sequence ID" value="CAL6089253.1"/>
    <property type="molecule type" value="Genomic_DNA"/>
</dbReference>
<proteinExistence type="predicted"/>
<gene>
    <name evidence="1" type="ORF">HINF_LOCUS55047</name>
    <name evidence="2" type="ORF">HINF_LOCUS64738</name>
</gene>
<dbReference type="Proteomes" id="UP001642409">
    <property type="component" value="Unassembled WGS sequence"/>
</dbReference>
<sequence length="155" mass="18029">MENFCCQSWSKSLGEFILSSMFYAINKRLPVKARLKKQKVICIKYSKEYYQEHLDGKEYIIELETQVNFFGSIEIQPLAFQNLKSKNVICSSLSRRPRSNSLQMNMKYIVILVSVLSYTRLEYGKIKIMSFQFQSEIQIEVGVIKVGFTHNCAGQ</sequence>
<organism evidence="1">
    <name type="scientific">Hexamita inflata</name>
    <dbReference type="NCBI Taxonomy" id="28002"/>
    <lineage>
        <taxon>Eukaryota</taxon>
        <taxon>Metamonada</taxon>
        <taxon>Diplomonadida</taxon>
        <taxon>Hexamitidae</taxon>
        <taxon>Hexamitinae</taxon>
        <taxon>Hexamita</taxon>
    </lineage>
</organism>
<dbReference type="EMBL" id="CATOUU010001023">
    <property type="protein sequence ID" value="CAI9967402.1"/>
    <property type="molecule type" value="Genomic_DNA"/>
</dbReference>
<dbReference type="AlphaFoldDB" id="A0AA86R1J9"/>
<evidence type="ECO:0000313" key="2">
    <source>
        <dbReference type="EMBL" id="CAL6089253.1"/>
    </source>
</evidence>
<evidence type="ECO:0000313" key="1">
    <source>
        <dbReference type="EMBL" id="CAI9967402.1"/>
    </source>
</evidence>